<sequence length="253" mass="26802">MSLTITILGTASPYPRPDRPCSGYLLRAGDTTVWLDAGPGSLANLLRHTRLERLSAIWLSHLHADHTADLISAYYALAFADLTVPAPIPVFAPPGLGERLAGFFGRQDPSFLAGVFDIRDLHDGHRVEFDGLALTSRAVRHDVEAYGLHARHRDATLVYSGDSGPCAELDELADGADVLLCEADYPSPPAGEPQVHHTPEDAGALARRAGVGRLIVTHLGPALEPEDAATRAGAVFGGPTCAAREGDTHAVRG</sequence>
<dbReference type="Proteomes" id="UP000323454">
    <property type="component" value="Unassembled WGS sequence"/>
</dbReference>
<organism evidence="2 3">
    <name type="scientific">Solihabitans fulvus</name>
    <dbReference type="NCBI Taxonomy" id="1892852"/>
    <lineage>
        <taxon>Bacteria</taxon>
        <taxon>Bacillati</taxon>
        <taxon>Actinomycetota</taxon>
        <taxon>Actinomycetes</taxon>
        <taxon>Pseudonocardiales</taxon>
        <taxon>Pseudonocardiaceae</taxon>
        <taxon>Solihabitans</taxon>
    </lineage>
</organism>
<reference evidence="2 3" key="1">
    <citation type="submission" date="2019-09" db="EMBL/GenBank/DDBJ databases">
        <title>Goodfellowia gen. nov., a new genus of the Pseudonocardineae related to Actinoalloteichus, containing Goodfellowia coeruleoviolacea gen. nov., comb. nov. gen. nov., comb. nov.</title>
        <authorList>
            <person name="Labeda D."/>
        </authorList>
    </citation>
    <scope>NUCLEOTIDE SEQUENCE [LARGE SCALE GENOMIC DNA]</scope>
    <source>
        <strain evidence="2 3">AN110305</strain>
    </source>
</reference>
<dbReference type="RefSeq" id="WP_149850392.1">
    <property type="nucleotide sequence ID" value="NZ_VUOB01000027.1"/>
</dbReference>
<dbReference type="SUPFAM" id="SSF56281">
    <property type="entry name" value="Metallo-hydrolase/oxidoreductase"/>
    <property type="match status" value="1"/>
</dbReference>
<evidence type="ECO:0000313" key="2">
    <source>
        <dbReference type="EMBL" id="KAA2261597.1"/>
    </source>
</evidence>
<reference evidence="2 3" key="2">
    <citation type="submission" date="2019-09" db="EMBL/GenBank/DDBJ databases">
        <authorList>
            <person name="Jin C."/>
        </authorList>
    </citation>
    <scope>NUCLEOTIDE SEQUENCE [LARGE SCALE GENOMIC DNA]</scope>
    <source>
        <strain evidence="2 3">AN110305</strain>
    </source>
</reference>
<dbReference type="PANTHER" id="PTHR46018">
    <property type="entry name" value="ZINC PHOSPHODIESTERASE ELAC PROTEIN 1"/>
    <property type="match status" value="1"/>
</dbReference>
<dbReference type="Gene3D" id="3.60.15.10">
    <property type="entry name" value="Ribonuclease Z/Hydroxyacylglutathione hydrolase-like"/>
    <property type="match status" value="1"/>
</dbReference>
<comment type="caution">
    <text evidence="2">The sequence shown here is derived from an EMBL/GenBank/DDBJ whole genome shotgun (WGS) entry which is preliminary data.</text>
</comment>
<evidence type="ECO:0000313" key="3">
    <source>
        <dbReference type="Proteomes" id="UP000323454"/>
    </source>
</evidence>
<keyword evidence="2" id="KW-0378">Hydrolase</keyword>
<proteinExistence type="predicted"/>
<name>A0A5B2XD51_9PSEU</name>
<protein>
    <submittedName>
        <fullName evidence="2">MBL fold metallo-hydrolase</fullName>
    </submittedName>
</protein>
<dbReference type="InterPro" id="IPR001279">
    <property type="entry name" value="Metallo-B-lactamas"/>
</dbReference>
<dbReference type="Pfam" id="PF12706">
    <property type="entry name" value="Lactamase_B_2"/>
    <property type="match status" value="1"/>
</dbReference>
<feature type="domain" description="Metallo-beta-lactamase" evidence="1">
    <location>
        <begin position="32"/>
        <end position="218"/>
    </location>
</feature>
<accession>A0A5B2XD51</accession>
<dbReference type="GO" id="GO:0042781">
    <property type="term" value="F:3'-tRNA processing endoribonuclease activity"/>
    <property type="evidence" value="ECO:0007669"/>
    <property type="project" value="TreeGrafter"/>
</dbReference>
<dbReference type="PANTHER" id="PTHR46018:SF4">
    <property type="entry name" value="METALLO-HYDROLASE YHFI-RELATED"/>
    <property type="match status" value="1"/>
</dbReference>
<dbReference type="CDD" id="cd07716">
    <property type="entry name" value="RNaseZ_short-form-like_MBL-fold"/>
    <property type="match status" value="1"/>
</dbReference>
<dbReference type="AlphaFoldDB" id="A0A5B2XD51"/>
<gene>
    <name evidence="2" type="ORF">F0L68_16090</name>
</gene>
<dbReference type="InterPro" id="IPR036866">
    <property type="entry name" value="RibonucZ/Hydroxyglut_hydro"/>
</dbReference>
<evidence type="ECO:0000259" key="1">
    <source>
        <dbReference type="Pfam" id="PF12706"/>
    </source>
</evidence>
<dbReference type="OrthoDB" id="9800940at2"/>
<keyword evidence="3" id="KW-1185">Reference proteome</keyword>
<dbReference type="EMBL" id="VUOB01000027">
    <property type="protein sequence ID" value="KAA2261597.1"/>
    <property type="molecule type" value="Genomic_DNA"/>
</dbReference>